<gene>
    <name evidence="2" type="ORF">CLUMA_CG016796</name>
</gene>
<keyword evidence="3" id="KW-1185">Reference proteome</keyword>
<evidence type="ECO:0000256" key="1">
    <source>
        <dbReference type="SAM" id="SignalP"/>
    </source>
</evidence>
<reference evidence="2 3" key="1">
    <citation type="submission" date="2015-04" db="EMBL/GenBank/DDBJ databases">
        <authorList>
            <person name="Syromyatnikov M.Y."/>
            <person name="Popov V.N."/>
        </authorList>
    </citation>
    <scope>NUCLEOTIDE SEQUENCE [LARGE SCALE GENOMIC DNA]</scope>
</reference>
<protein>
    <submittedName>
        <fullName evidence="2">CLUMA_CG016796, isoform A</fullName>
    </submittedName>
</protein>
<feature type="signal peptide" evidence="1">
    <location>
        <begin position="1"/>
        <end position="19"/>
    </location>
</feature>
<dbReference type="Proteomes" id="UP000183832">
    <property type="component" value="Unassembled WGS sequence"/>
</dbReference>
<evidence type="ECO:0000313" key="3">
    <source>
        <dbReference type="Proteomes" id="UP000183832"/>
    </source>
</evidence>
<accession>A0A1J1IV16</accession>
<keyword evidence="1" id="KW-0732">Signal</keyword>
<proteinExistence type="predicted"/>
<feature type="chain" id="PRO_5012317416" evidence="1">
    <location>
        <begin position="20"/>
        <end position="124"/>
    </location>
</feature>
<evidence type="ECO:0000313" key="2">
    <source>
        <dbReference type="EMBL" id="CRL03428.1"/>
    </source>
</evidence>
<dbReference type="AlphaFoldDB" id="A0A1J1IV16"/>
<sequence length="124" mass="14601">MSNESFFHVLCFLFQLVSRGHFIHDDDDDDGQLTSSHKANSFRPVTKDEFYYNCYYTLKPFTFKPKNTSYRFENSCKTDFNQELLFLLISHGEGGKNMTIESRKARVTTTNEQLRIKYRSSCPK</sequence>
<dbReference type="EMBL" id="CVRI01000059">
    <property type="protein sequence ID" value="CRL03428.1"/>
    <property type="molecule type" value="Genomic_DNA"/>
</dbReference>
<name>A0A1J1IV16_9DIPT</name>
<organism evidence="2 3">
    <name type="scientific">Clunio marinus</name>
    <dbReference type="NCBI Taxonomy" id="568069"/>
    <lineage>
        <taxon>Eukaryota</taxon>
        <taxon>Metazoa</taxon>
        <taxon>Ecdysozoa</taxon>
        <taxon>Arthropoda</taxon>
        <taxon>Hexapoda</taxon>
        <taxon>Insecta</taxon>
        <taxon>Pterygota</taxon>
        <taxon>Neoptera</taxon>
        <taxon>Endopterygota</taxon>
        <taxon>Diptera</taxon>
        <taxon>Nematocera</taxon>
        <taxon>Chironomoidea</taxon>
        <taxon>Chironomidae</taxon>
        <taxon>Clunio</taxon>
    </lineage>
</organism>